<feature type="binding site" evidence="18">
    <location>
        <position position="144"/>
    </location>
    <ligand>
        <name>[4Fe-4S] cluster</name>
        <dbReference type="ChEBI" id="CHEBI:49883"/>
        <label>2</label>
    </ligand>
</feature>
<dbReference type="GO" id="GO:0004159">
    <property type="term" value="F:dihydropyrimidine dehydrogenase (NAD+) activity"/>
    <property type="evidence" value="ECO:0007669"/>
    <property type="project" value="UniProtKB-EC"/>
</dbReference>
<dbReference type="Gene3D" id="3.50.50.60">
    <property type="entry name" value="FAD/NAD(P)-binding domain"/>
    <property type="match status" value="2"/>
</dbReference>
<comment type="catalytic activity">
    <reaction evidence="15">
        <text>5,6-dihydrouracil + NAD(+) = uracil + NADH + H(+)</text>
        <dbReference type="Rhea" id="RHEA:20189"/>
        <dbReference type="ChEBI" id="CHEBI:15378"/>
        <dbReference type="ChEBI" id="CHEBI:15901"/>
        <dbReference type="ChEBI" id="CHEBI:17568"/>
        <dbReference type="ChEBI" id="CHEBI:57540"/>
        <dbReference type="ChEBI" id="CHEBI:57945"/>
        <dbReference type="EC" id="1.3.1.1"/>
    </reaction>
</comment>
<evidence type="ECO:0000256" key="6">
    <source>
        <dbReference type="ARBA" id="ARBA00022723"/>
    </source>
</evidence>
<dbReference type="HOGENOM" id="CLU_000422_3_4_7"/>
<dbReference type="GO" id="GO:0022900">
    <property type="term" value="P:electron transport chain"/>
    <property type="evidence" value="ECO:0007669"/>
    <property type="project" value="UniProtKB-UniRule"/>
</dbReference>
<protein>
    <recommendedName>
        <fullName evidence="18">Ion-translocating oxidoreductase complex subunit B</fullName>
        <ecNumber evidence="18">7.-.-.-</ecNumber>
    </recommendedName>
    <alternativeName>
        <fullName evidence="18">Rnf electron transport complex subunit B</fullName>
    </alternativeName>
</protein>
<dbReference type="SUPFAM" id="SSF46548">
    <property type="entry name" value="alpha-helical ferredoxin"/>
    <property type="match status" value="1"/>
</dbReference>
<dbReference type="Pfam" id="PF04060">
    <property type="entry name" value="FeS"/>
    <property type="match status" value="1"/>
</dbReference>
<name>K0N5M9_DESTT</name>
<dbReference type="PRINTS" id="PR00469">
    <property type="entry name" value="PNDRDTASEII"/>
</dbReference>
<keyword evidence="11 18" id="KW-0408">Iron</keyword>
<comment type="subunit">
    <text evidence="17">Heterotetramer of 2 PreA and 2 PreT subunits.</text>
</comment>
<dbReference type="PANTHER" id="PTHR43073:SF2">
    <property type="entry name" value="DIHYDROPYRIMIDINE DEHYDROGENASE [NADP(+)]"/>
    <property type="match status" value="1"/>
</dbReference>
<dbReference type="Pfam" id="PF00037">
    <property type="entry name" value="Fer4"/>
    <property type="match status" value="1"/>
</dbReference>
<dbReference type="GO" id="GO:0005886">
    <property type="term" value="C:plasma membrane"/>
    <property type="evidence" value="ECO:0007669"/>
    <property type="project" value="UniProtKB-SubCell"/>
</dbReference>
<comment type="function">
    <text evidence="18">Part of a membrane-bound complex that couples electron transfer with translocation of ions across the membrane.</text>
</comment>
<feature type="binding site" evidence="18">
    <location>
        <position position="168"/>
    </location>
    <ligand>
        <name>[4Fe-4S] cluster</name>
        <dbReference type="ChEBI" id="CHEBI:49883"/>
        <label>3</label>
    </ligand>
</feature>
<dbReference type="KEGG" id="dto:TOL2_C12010"/>
<keyword evidence="4" id="KW-0285">Flavoprotein</keyword>
<evidence type="ECO:0000256" key="8">
    <source>
        <dbReference type="ARBA" id="ARBA00022967"/>
    </source>
</evidence>
<dbReference type="AlphaFoldDB" id="K0N5M9"/>
<dbReference type="InterPro" id="IPR007202">
    <property type="entry name" value="4Fe-4S_dom"/>
</dbReference>
<keyword evidence="6 18" id="KW-0479">Metal-binding</keyword>
<dbReference type="Gene3D" id="1.10.15.40">
    <property type="entry name" value="Electron transport complex subunit B, putative Fe-S cluster"/>
    <property type="match status" value="1"/>
</dbReference>
<keyword evidence="10" id="KW-0560">Oxidoreductase</keyword>
<evidence type="ECO:0000256" key="9">
    <source>
        <dbReference type="ARBA" id="ARBA00022982"/>
    </source>
</evidence>
<evidence type="ECO:0000256" key="4">
    <source>
        <dbReference type="ARBA" id="ARBA00022630"/>
    </source>
</evidence>
<keyword evidence="2 18" id="KW-0813">Transport</keyword>
<keyword evidence="18" id="KW-0997">Cell inner membrane</keyword>
<evidence type="ECO:0000259" key="19">
    <source>
        <dbReference type="PROSITE" id="PS51379"/>
    </source>
</evidence>
<dbReference type="GO" id="GO:0051539">
    <property type="term" value="F:4 iron, 4 sulfur cluster binding"/>
    <property type="evidence" value="ECO:0007669"/>
    <property type="project" value="UniProtKB-UniRule"/>
</dbReference>
<dbReference type="InterPro" id="IPR009051">
    <property type="entry name" value="Helical_ferredxn"/>
</dbReference>
<feature type="domain" description="4Fe-4S" evidence="20">
    <location>
        <begin position="29"/>
        <end position="88"/>
    </location>
</feature>
<feature type="binding site" evidence="18">
    <location>
        <position position="148"/>
    </location>
    <ligand>
        <name>[4Fe-4S] cluster</name>
        <dbReference type="ChEBI" id="CHEBI:49883"/>
        <label>3</label>
    </ligand>
</feature>
<feature type="binding site" evidence="18">
    <location>
        <position position="54"/>
    </location>
    <ligand>
        <name>[4Fe-4S] cluster</name>
        <dbReference type="ChEBI" id="CHEBI:49883"/>
        <label>1</label>
    </ligand>
</feature>
<evidence type="ECO:0000256" key="3">
    <source>
        <dbReference type="ARBA" id="ARBA00022485"/>
    </source>
</evidence>
<feature type="binding site" evidence="18">
    <location>
        <position position="71"/>
    </location>
    <ligand>
        <name>[4Fe-4S] cluster</name>
        <dbReference type="ChEBI" id="CHEBI:49883"/>
        <label>1</label>
    </ligand>
</feature>
<dbReference type="Pfam" id="PF07992">
    <property type="entry name" value="Pyr_redox_2"/>
    <property type="match status" value="1"/>
</dbReference>
<proteinExistence type="inferred from homology"/>
<comment type="catalytic activity">
    <reaction evidence="14">
        <text>5,6-dihydrothymine + NAD(+) = thymine + NADH + H(+)</text>
        <dbReference type="Rhea" id="RHEA:28791"/>
        <dbReference type="ChEBI" id="CHEBI:15378"/>
        <dbReference type="ChEBI" id="CHEBI:17821"/>
        <dbReference type="ChEBI" id="CHEBI:27468"/>
        <dbReference type="ChEBI" id="CHEBI:57540"/>
        <dbReference type="ChEBI" id="CHEBI:57945"/>
        <dbReference type="EC" id="1.3.1.1"/>
    </reaction>
</comment>
<dbReference type="InterPro" id="IPR017896">
    <property type="entry name" value="4Fe4S_Fe-S-bd"/>
</dbReference>
<dbReference type="InterPro" id="IPR017900">
    <property type="entry name" value="4Fe4S_Fe_S_CS"/>
</dbReference>
<dbReference type="EMBL" id="FO203503">
    <property type="protein sequence ID" value="CCK79364.1"/>
    <property type="molecule type" value="Genomic_DNA"/>
</dbReference>
<feature type="binding site" evidence="18">
    <location>
        <position position="134"/>
    </location>
    <ligand>
        <name>[4Fe-4S] cluster</name>
        <dbReference type="ChEBI" id="CHEBI:49883"/>
        <label>2</label>
    </ligand>
</feature>
<dbReference type="PROSITE" id="PS00198">
    <property type="entry name" value="4FE4S_FER_1"/>
    <property type="match status" value="1"/>
</dbReference>
<dbReference type="STRING" id="651182.TOL2_C12010"/>
<keyword evidence="12 18" id="KW-0411">Iron-sulfur</keyword>
<accession>K0N5M9</accession>
<feature type="binding site" evidence="18">
    <location>
        <position position="46"/>
    </location>
    <ligand>
        <name>[4Fe-4S] cluster</name>
        <dbReference type="ChEBI" id="CHEBI:49883"/>
        <label>1</label>
    </ligand>
</feature>
<comment type="similarity">
    <text evidence="18">Belongs to the 4Fe4S bacterial-type ferredoxin family. RnfB subfamily.</text>
</comment>
<feature type="region of interest" description="Hydrophobic" evidence="18">
    <location>
        <begin position="1"/>
        <end position="23"/>
    </location>
</feature>
<comment type="cofactor">
    <cofactor evidence="1">
        <name>FMN</name>
        <dbReference type="ChEBI" id="CHEBI:58210"/>
    </cofactor>
</comment>
<gene>
    <name evidence="18" type="primary">rnfB</name>
    <name evidence="21" type="ordered locus">TOL2_C12010</name>
</gene>
<feature type="binding site" evidence="18">
    <location>
        <position position="178"/>
    </location>
    <ligand>
        <name>[4Fe-4S] cluster</name>
        <dbReference type="ChEBI" id="CHEBI:49883"/>
        <label>2</label>
    </ligand>
</feature>
<dbReference type="PRINTS" id="PR00368">
    <property type="entry name" value="FADPNR"/>
</dbReference>
<sequence length="690" mass="73858">MFQSVLMMGGLGVAIGTALVIASKAFYVYEDPKVVAIDDALPGANCGGCGYPGCNANAEAIVNGLSGVNSCVAAGDDVAMAIAQIMGVSVSDTEPEFAGPGCYYGKDDADMEYDYLGITDCRAAALLFGGMKVCRIGCLGLGSCVKACMFGALSIGSDGLPKVDQEKCTGCGACERICPKNIIRLTSVTRRIMREYTTEECVTPCQRACPTGIDIKEYIRLIREGDYEASVQVIKERNPFPTVISRICPALCEFKCRRLLQDESVAINDLKRFVCDYEMNQNKRILPYKAPATDKQVAIIGGGVEGLSAAYFTARLGHSPTVFEATDALGGILCKAIARERLVKDVLDWDIEGIKEMGVTVKTHVKAGKDFTVDGLLKQGFHAVFTATGGWDSRLARGGVDQAETVFPGAYLLIDLLRSQSDKNITIPLGKNVVIAGGGIRVPDAVKLLKQSGSNKITIVSRKQHEDSSFDPAAIDILAKAGATIIYNAGVTRVVGEESNLTAIEYAALDTGEKQMIDADTLFIASGRFPELVFVPVRDDETDHPQNGQEKIGPLVWEGVELQKKPDTNMELGLLSSQDVISEYPSAVASINGGRKAAAAMHNLMYGIKFQESSNFITDQSILQDVTVLKNVDVLPRNIIKLNKEQKGSAGGGRVSTGFSTGFSTEQAQAEAARCLRCGLVCYEKSKIVG</sequence>
<dbReference type="PROSITE" id="PS51656">
    <property type="entry name" value="4FE4S"/>
    <property type="match status" value="1"/>
</dbReference>
<dbReference type="PATRIC" id="fig|651182.5.peg.1446"/>
<dbReference type="InterPro" id="IPR028261">
    <property type="entry name" value="DPD_II"/>
</dbReference>
<evidence type="ECO:0000256" key="16">
    <source>
        <dbReference type="ARBA" id="ARBA00049578"/>
    </source>
</evidence>
<dbReference type="RefSeq" id="WP_014956711.1">
    <property type="nucleotide sequence ID" value="NC_018645.1"/>
</dbReference>
<evidence type="ECO:0000256" key="1">
    <source>
        <dbReference type="ARBA" id="ARBA00001917"/>
    </source>
</evidence>
<dbReference type="Pfam" id="PF14691">
    <property type="entry name" value="Fer4_20"/>
    <property type="match status" value="1"/>
</dbReference>
<dbReference type="HAMAP" id="MF_00463">
    <property type="entry name" value="RsxB_RnfB"/>
    <property type="match status" value="1"/>
</dbReference>
<keyword evidence="22" id="KW-1185">Reference proteome</keyword>
<dbReference type="GO" id="GO:0009055">
    <property type="term" value="F:electron transfer activity"/>
    <property type="evidence" value="ECO:0007669"/>
    <property type="project" value="InterPro"/>
</dbReference>
<feature type="binding site" evidence="18">
    <location>
        <position position="138"/>
    </location>
    <ligand>
        <name>[4Fe-4S] cluster</name>
        <dbReference type="ChEBI" id="CHEBI:49883"/>
        <label>2</label>
    </ligand>
</feature>
<dbReference type="InterPro" id="IPR036188">
    <property type="entry name" value="FAD/NAD-bd_sf"/>
</dbReference>
<keyword evidence="3 18" id="KW-0004">4Fe-4S</keyword>
<feature type="domain" description="4Fe-4S ferredoxin-type" evidence="19">
    <location>
        <begin position="159"/>
        <end position="188"/>
    </location>
</feature>
<feature type="binding site" evidence="18">
    <location>
        <position position="171"/>
    </location>
    <ligand>
        <name>[4Fe-4S] cluster</name>
        <dbReference type="ChEBI" id="CHEBI:49883"/>
        <label>3</label>
    </ligand>
</feature>
<comment type="subcellular location">
    <subcellularLocation>
        <location evidence="18">Cell inner membrane</location>
    </subcellularLocation>
</comment>
<keyword evidence="13 18" id="KW-0472">Membrane</keyword>
<keyword evidence="18" id="KW-1003">Cell membrane</keyword>
<dbReference type="Proteomes" id="UP000007347">
    <property type="component" value="Chromosome"/>
</dbReference>
<feature type="binding site" evidence="18">
    <location>
        <position position="174"/>
    </location>
    <ligand>
        <name>[4Fe-4S] cluster</name>
        <dbReference type="ChEBI" id="CHEBI:49883"/>
        <label>3</label>
    </ligand>
</feature>
<comment type="caution">
    <text evidence="18">Lacks conserved residue(s) required for the propagation of feature annotation.</text>
</comment>
<evidence type="ECO:0000256" key="5">
    <source>
        <dbReference type="ARBA" id="ARBA00022643"/>
    </source>
</evidence>
<evidence type="ECO:0000256" key="2">
    <source>
        <dbReference type="ARBA" id="ARBA00022448"/>
    </source>
</evidence>
<dbReference type="InterPro" id="IPR010207">
    <property type="entry name" value="Elect_transpt_cplx_RnfB/RsxB"/>
</dbReference>
<evidence type="ECO:0000256" key="11">
    <source>
        <dbReference type="ARBA" id="ARBA00023004"/>
    </source>
</evidence>
<evidence type="ECO:0000256" key="15">
    <source>
        <dbReference type="ARBA" id="ARBA00048792"/>
    </source>
</evidence>
<evidence type="ECO:0000256" key="18">
    <source>
        <dbReference type="HAMAP-Rule" id="MF_00463"/>
    </source>
</evidence>
<evidence type="ECO:0000256" key="14">
    <source>
        <dbReference type="ARBA" id="ARBA00047685"/>
    </source>
</evidence>
<reference evidence="21 22" key="1">
    <citation type="journal article" date="2013" name="Environ. Microbiol.">
        <title>Complete genome, catabolic sub-proteomes and key-metabolites of Desulfobacula toluolica Tol2, a marine, aromatic compound-degrading, sulfate-reducing bacterium.</title>
        <authorList>
            <person name="Wohlbrand L."/>
            <person name="Jacob J.H."/>
            <person name="Kube M."/>
            <person name="Mussmann M."/>
            <person name="Jarling R."/>
            <person name="Beck A."/>
            <person name="Amann R."/>
            <person name="Wilkes H."/>
            <person name="Reinhardt R."/>
            <person name="Rabus R."/>
        </authorList>
    </citation>
    <scope>NUCLEOTIDE SEQUENCE [LARGE SCALE GENOMIC DNA]</scope>
    <source>
        <strain evidence="22">DSM 7467 / Tol2</strain>
    </source>
</reference>
<dbReference type="OrthoDB" id="9803192at2"/>
<comment type="subunit">
    <text evidence="18">The complex is composed of six subunits: RnfA, RnfB, RnfC, RnfD, RnfE and RnfG.</text>
</comment>
<evidence type="ECO:0000256" key="13">
    <source>
        <dbReference type="ARBA" id="ARBA00023136"/>
    </source>
</evidence>
<comment type="function">
    <text evidence="16">Involved in pyrimidine base degradation. Catalyzes physiologically the reduction of uracil to 5,6-dihydrouracil (DHU) by using NADH as a specific cosubstrate. It also catalyzes the reverse reaction and the reduction of thymine to 5,6-dihydrothymine (DHT).</text>
</comment>
<organism evidence="21 22">
    <name type="scientific">Desulfobacula toluolica (strain DSM 7467 / Tol2)</name>
    <dbReference type="NCBI Taxonomy" id="651182"/>
    <lineage>
        <taxon>Bacteria</taxon>
        <taxon>Pseudomonadati</taxon>
        <taxon>Thermodesulfobacteriota</taxon>
        <taxon>Desulfobacteria</taxon>
        <taxon>Desulfobacterales</taxon>
        <taxon>Desulfobacteraceae</taxon>
        <taxon>Desulfobacula</taxon>
    </lineage>
</organism>
<evidence type="ECO:0000259" key="20">
    <source>
        <dbReference type="PROSITE" id="PS51656"/>
    </source>
</evidence>
<evidence type="ECO:0000256" key="10">
    <source>
        <dbReference type="ARBA" id="ARBA00023002"/>
    </source>
</evidence>
<dbReference type="SUPFAM" id="SSF51971">
    <property type="entry name" value="Nucleotide-binding domain"/>
    <property type="match status" value="1"/>
</dbReference>
<keyword evidence="8 18" id="KW-1278">Translocase</keyword>
<evidence type="ECO:0000256" key="7">
    <source>
        <dbReference type="ARBA" id="ARBA00022737"/>
    </source>
</evidence>
<evidence type="ECO:0000313" key="22">
    <source>
        <dbReference type="Proteomes" id="UP000007347"/>
    </source>
</evidence>
<evidence type="ECO:0000256" key="17">
    <source>
        <dbReference type="ARBA" id="ARBA00049714"/>
    </source>
</evidence>
<dbReference type="GO" id="GO:0046872">
    <property type="term" value="F:metal ion binding"/>
    <property type="evidence" value="ECO:0007669"/>
    <property type="project" value="UniProtKB-KW"/>
</dbReference>
<evidence type="ECO:0000256" key="12">
    <source>
        <dbReference type="ARBA" id="ARBA00023014"/>
    </source>
</evidence>
<dbReference type="SUPFAM" id="SSF54862">
    <property type="entry name" value="4Fe-4S ferredoxins"/>
    <property type="match status" value="1"/>
</dbReference>
<dbReference type="EC" id="7.-.-.-" evidence="18"/>
<dbReference type="PROSITE" id="PS51379">
    <property type="entry name" value="4FE4S_FER_2"/>
    <property type="match status" value="1"/>
</dbReference>
<keyword evidence="7 18" id="KW-0677">Repeat</keyword>
<keyword evidence="9 18" id="KW-0249">Electron transport</keyword>
<evidence type="ECO:0000313" key="21">
    <source>
        <dbReference type="EMBL" id="CCK79364.1"/>
    </source>
</evidence>
<dbReference type="Gene3D" id="1.10.1060.10">
    <property type="entry name" value="Alpha-helical ferredoxin"/>
    <property type="match status" value="1"/>
</dbReference>
<dbReference type="InterPro" id="IPR023753">
    <property type="entry name" value="FAD/NAD-binding_dom"/>
</dbReference>
<comment type="cofactor">
    <cofactor evidence="18">
        <name>[4Fe-4S] cluster</name>
        <dbReference type="ChEBI" id="CHEBI:49883"/>
    </cofactor>
    <text evidence="18">Binds 3 [4Fe-4S] clusters.</text>
</comment>
<keyword evidence="5" id="KW-0288">FMN</keyword>
<feature type="binding site" evidence="18">
    <location>
        <position position="49"/>
    </location>
    <ligand>
        <name>[4Fe-4S] cluster</name>
        <dbReference type="ChEBI" id="CHEBI:49883"/>
        <label>1</label>
    </ligand>
</feature>
<dbReference type="PANTHER" id="PTHR43073">
    <property type="entry name" value="DIHYDROPYRIMIDINE DEHYDROGENASE [NADP(+)]"/>
    <property type="match status" value="1"/>
</dbReference>